<accession>A0A256FA33</accession>
<sequence>MGAMLLVSAEWQDDNHVTVLVAQICHVSLILFHLEQVSI</sequence>
<keyword evidence="2" id="KW-1185">Reference proteome</keyword>
<name>A0A256FA33_9HYPH</name>
<gene>
    <name evidence="1" type="ORF">CEV32_1271</name>
</gene>
<proteinExistence type="predicted"/>
<comment type="caution">
    <text evidence="1">The sequence shown here is derived from an EMBL/GenBank/DDBJ whole genome shotgun (WGS) entry which is preliminary data.</text>
</comment>
<evidence type="ECO:0000313" key="2">
    <source>
        <dbReference type="Proteomes" id="UP000216345"/>
    </source>
</evidence>
<protein>
    <submittedName>
        <fullName evidence="1">Uncharacterized protein</fullName>
    </submittedName>
</protein>
<reference evidence="1 2" key="1">
    <citation type="submission" date="2017-07" db="EMBL/GenBank/DDBJ databases">
        <title>Phylogenetic study on the rhizospheric bacterium Ochrobactrum sp. A44.</title>
        <authorList>
            <person name="Krzyzanowska D.M."/>
            <person name="Ossowicki A."/>
            <person name="Rajewska M."/>
            <person name="Maciag T."/>
            <person name="Kaczynski Z."/>
            <person name="Czerwicka M."/>
            <person name="Jafra S."/>
        </authorList>
    </citation>
    <scope>NUCLEOTIDE SEQUENCE [LARGE SCALE GENOMIC DNA]</scope>
    <source>
        <strain evidence="1 2">PR17</strain>
    </source>
</reference>
<dbReference type="Proteomes" id="UP000216345">
    <property type="component" value="Unassembled WGS sequence"/>
</dbReference>
<evidence type="ECO:0000313" key="1">
    <source>
        <dbReference type="EMBL" id="OYR11739.1"/>
    </source>
</evidence>
<dbReference type="AlphaFoldDB" id="A0A256FA33"/>
<dbReference type="EMBL" id="NNRK01000031">
    <property type="protein sequence ID" value="OYR11739.1"/>
    <property type="molecule type" value="Genomic_DNA"/>
</dbReference>
<organism evidence="1 2">
    <name type="scientific">Brucella rhizosphaerae</name>
    <dbReference type="NCBI Taxonomy" id="571254"/>
    <lineage>
        <taxon>Bacteria</taxon>
        <taxon>Pseudomonadati</taxon>
        <taxon>Pseudomonadota</taxon>
        <taxon>Alphaproteobacteria</taxon>
        <taxon>Hyphomicrobiales</taxon>
        <taxon>Brucellaceae</taxon>
        <taxon>Brucella/Ochrobactrum group</taxon>
        <taxon>Brucella</taxon>
    </lineage>
</organism>